<dbReference type="STRING" id="714315.GCA_000516535_00328"/>
<dbReference type="Proteomes" id="UP000321606">
    <property type="component" value="Chromosome"/>
</dbReference>
<sequence length="71" mass="8487">MGFKKNKIYLMRKNMDIKETIKNKINVLEKEKQELAESDIWIEQALKLALAIEIKIDILKELLEEIEEDNR</sequence>
<accession>A0A510J8A7</accession>
<reference evidence="2 3" key="1">
    <citation type="submission" date="2019-07" db="EMBL/GenBank/DDBJ databases">
        <title>Complete Genome Sequence of Leptotrichia goodfellowii Strain JCM 16774.</title>
        <authorList>
            <person name="Watanabe S."/>
            <person name="Cui L."/>
        </authorList>
    </citation>
    <scope>NUCLEOTIDE SEQUENCE [LARGE SCALE GENOMIC DNA]</scope>
    <source>
        <strain evidence="2 3">JCM16774</strain>
    </source>
</reference>
<dbReference type="AlphaFoldDB" id="A0A510J8A7"/>
<evidence type="ECO:0000256" key="1">
    <source>
        <dbReference type="SAM" id="Coils"/>
    </source>
</evidence>
<protein>
    <submittedName>
        <fullName evidence="2">Intermediate filament C protein</fullName>
    </submittedName>
</protein>
<dbReference type="RefSeq" id="WP_026736980.1">
    <property type="nucleotide sequence ID" value="NZ_AP019822.1"/>
</dbReference>
<organism evidence="2 3">
    <name type="scientific">Pseudoleptotrichia goodfellowii</name>
    <dbReference type="NCBI Taxonomy" id="157692"/>
    <lineage>
        <taxon>Bacteria</taxon>
        <taxon>Fusobacteriati</taxon>
        <taxon>Fusobacteriota</taxon>
        <taxon>Fusobacteriia</taxon>
        <taxon>Fusobacteriales</taxon>
        <taxon>Leptotrichiaceae</taxon>
        <taxon>Pseudoleptotrichia</taxon>
    </lineage>
</organism>
<gene>
    <name evidence="2" type="primary">if-C</name>
    <name evidence="2" type="ORF">JCM16774_0316</name>
</gene>
<dbReference type="KEGG" id="lgo:JCM16774_0316"/>
<proteinExistence type="predicted"/>
<dbReference type="EMBL" id="AP019822">
    <property type="protein sequence ID" value="BBM35404.1"/>
    <property type="molecule type" value="Genomic_DNA"/>
</dbReference>
<keyword evidence="1" id="KW-0175">Coiled coil</keyword>
<feature type="coiled-coil region" evidence="1">
    <location>
        <begin position="14"/>
        <end position="69"/>
    </location>
</feature>
<name>A0A510J8A7_9FUSO</name>
<evidence type="ECO:0000313" key="2">
    <source>
        <dbReference type="EMBL" id="BBM35404.1"/>
    </source>
</evidence>
<evidence type="ECO:0000313" key="3">
    <source>
        <dbReference type="Proteomes" id="UP000321606"/>
    </source>
</evidence>